<protein>
    <submittedName>
        <fullName evidence="1">Uncharacterized protein</fullName>
    </submittedName>
</protein>
<proteinExistence type="predicted"/>
<gene>
    <name evidence="1" type="ORF">CB5_LOCUS1861</name>
</gene>
<dbReference type="EMBL" id="LR862139">
    <property type="protein sequence ID" value="CAD1818650.1"/>
    <property type="molecule type" value="Genomic_DNA"/>
</dbReference>
<organism evidence="1">
    <name type="scientific">Ananas comosus var. bracteatus</name>
    <name type="common">red pineapple</name>
    <dbReference type="NCBI Taxonomy" id="296719"/>
    <lineage>
        <taxon>Eukaryota</taxon>
        <taxon>Viridiplantae</taxon>
        <taxon>Streptophyta</taxon>
        <taxon>Embryophyta</taxon>
        <taxon>Tracheophyta</taxon>
        <taxon>Spermatophyta</taxon>
        <taxon>Magnoliopsida</taxon>
        <taxon>Liliopsida</taxon>
        <taxon>Poales</taxon>
        <taxon>Bromeliaceae</taxon>
        <taxon>Bromelioideae</taxon>
        <taxon>Ananas</taxon>
    </lineage>
</organism>
<accession>A0A6V7NJ97</accession>
<name>A0A6V7NJ97_ANACO</name>
<sequence length="159" mass="17830">MIPMPIPIFWKVVDSVPTYGSHPENCGLELVPKSLKIEFLVSSRVALRGLCTGTPCLLYRYAMLAVPVREPVYRYTDDFEANPRLGFGHFVGCVPKLGELDWSLIEDQTSTLEDLELVLELLERLDLKDSSSLSEIVRDSFVFEPSAQAEARDRGKGLP</sequence>
<evidence type="ECO:0000313" key="1">
    <source>
        <dbReference type="EMBL" id="CAD1818650.1"/>
    </source>
</evidence>
<reference evidence="1" key="1">
    <citation type="submission" date="2020-07" db="EMBL/GenBank/DDBJ databases">
        <authorList>
            <person name="Lin J."/>
        </authorList>
    </citation>
    <scope>NUCLEOTIDE SEQUENCE</scope>
</reference>
<dbReference type="AlphaFoldDB" id="A0A6V7NJ97"/>